<dbReference type="GO" id="GO:0005634">
    <property type="term" value="C:nucleus"/>
    <property type="evidence" value="ECO:0007669"/>
    <property type="project" value="UniProtKB-SubCell"/>
</dbReference>
<dbReference type="OrthoDB" id="26491at2759"/>
<dbReference type="InterPro" id="IPR006086">
    <property type="entry name" value="XPG-I_dom"/>
</dbReference>
<dbReference type="GO" id="GO:0046872">
    <property type="term" value="F:metal ion binding"/>
    <property type="evidence" value="ECO:0007669"/>
    <property type="project" value="UniProtKB-UniRule"/>
</dbReference>
<dbReference type="Gene3D" id="3.40.50.1010">
    <property type="entry name" value="5'-nuclease"/>
    <property type="match status" value="2"/>
</dbReference>
<gene>
    <name evidence="4" type="ORF">CBOVIS_LOCUS13112</name>
</gene>
<accession>A0A8S1FGK1</accession>
<keyword evidence="1" id="KW-0460">Magnesium</keyword>
<dbReference type="GO" id="GO:0006298">
    <property type="term" value="P:mismatch repair"/>
    <property type="evidence" value="ECO:0007669"/>
    <property type="project" value="TreeGrafter"/>
</dbReference>
<dbReference type="GO" id="GO:0003677">
    <property type="term" value="F:DNA binding"/>
    <property type="evidence" value="ECO:0007669"/>
    <property type="project" value="UniProtKB-UniRule"/>
</dbReference>
<dbReference type="SMART" id="SM00484">
    <property type="entry name" value="XPGI"/>
    <property type="match status" value="1"/>
</dbReference>
<comment type="subcellular location">
    <subcellularLocation>
        <location evidence="1">Nucleus</location>
    </subcellularLocation>
</comment>
<dbReference type="InterPro" id="IPR006084">
    <property type="entry name" value="XPG/Rad2"/>
</dbReference>
<dbReference type="Proteomes" id="UP000494206">
    <property type="component" value="Unassembled WGS sequence"/>
</dbReference>
<evidence type="ECO:0000259" key="2">
    <source>
        <dbReference type="SMART" id="SM00484"/>
    </source>
</evidence>
<dbReference type="PRINTS" id="PR00853">
    <property type="entry name" value="XPGRADSUPER"/>
</dbReference>
<keyword evidence="1" id="KW-0267">Excision nuclease</keyword>
<feature type="domain" description="XPG N-terminal" evidence="3">
    <location>
        <begin position="1"/>
        <end position="93"/>
    </location>
</feature>
<keyword evidence="1" id="KW-0539">Nucleus</keyword>
<dbReference type="InterPro" id="IPR029060">
    <property type="entry name" value="PIN-like_dom_sf"/>
</dbReference>
<dbReference type="Pfam" id="PF00752">
    <property type="entry name" value="XPG_N"/>
    <property type="match status" value="1"/>
</dbReference>
<dbReference type="InterPro" id="IPR006085">
    <property type="entry name" value="XPG_DNA_repair_N"/>
</dbReference>
<keyword evidence="1" id="KW-0234">DNA repair</keyword>
<sequence>MGISGLLPFVKNACRAGNIIELKGKSVAVDVSCLLHRGLTGCMDKIHMGKDTTSYVYYVEKYIKELLSYDCHIVMWRNVDIVVAPYEVMKAELVDAVITEDSDLIVFGCETIYFKWQSGSGECTVYEKKNLPKCFTGELGGDKFDFVKFRRICIISGCDYLQSGVSWTTSKMPRRSAKMLQTSTIQQRKCWRSLRKKPKIDEPEVDDAIFGMRSQFGLPFIFHISEFTTQPSSSQPEMTKIDNSIEKEEPALKSSPIALRKTKSSPTSSNIKKFQSPILTTRNSESIVPSKPKIVSQSRFFATNTGSPSVSNPFRKPAFTEEIAKKDSEEKTPKILRFKIFN</sequence>
<keyword evidence="1" id="KW-0269">Exonuclease</keyword>
<comment type="cofactor">
    <cofactor evidence="1">
        <name>Mg(2+)</name>
        <dbReference type="ChEBI" id="CHEBI:18420"/>
    </cofactor>
    <text evidence="1">Binds 2 magnesium ions per subunit. They probably participate in the reaction catalyzed by the enzyme. May bind an additional third magnesium ion after substrate binding.</text>
</comment>
<evidence type="ECO:0000313" key="5">
    <source>
        <dbReference type="Proteomes" id="UP000494206"/>
    </source>
</evidence>
<keyword evidence="1" id="KW-0378">Hydrolase</keyword>
<evidence type="ECO:0000256" key="1">
    <source>
        <dbReference type="RuleBase" id="RU910737"/>
    </source>
</evidence>
<dbReference type="SMART" id="SM00485">
    <property type="entry name" value="XPGN"/>
    <property type="match status" value="1"/>
</dbReference>
<dbReference type="EMBL" id="CADEPM010000018">
    <property type="protein sequence ID" value="CAB3411738.1"/>
    <property type="molecule type" value="Genomic_DNA"/>
</dbReference>
<dbReference type="AlphaFoldDB" id="A0A8S1FGK1"/>
<name>A0A8S1FGK1_9PELO</name>
<keyword evidence="1" id="KW-0227">DNA damage</keyword>
<keyword evidence="1" id="KW-0228">DNA excision</keyword>
<keyword evidence="1" id="KW-0238">DNA-binding</keyword>
<evidence type="ECO:0000259" key="3">
    <source>
        <dbReference type="SMART" id="SM00485"/>
    </source>
</evidence>
<protein>
    <recommendedName>
        <fullName evidence="1">Exonuclease 1</fullName>
        <ecNumber evidence="1">3.1.-.-</ecNumber>
    </recommendedName>
</protein>
<dbReference type="GO" id="GO:0035312">
    <property type="term" value="F:5'-3' DNA exonuclease activity"/>
    <property type="evidence" value="ECO:0007669"/>
    <property type="project" value="UniProtKB-UniRule"/>
</dbReference>
<proteinExistence type="inferred from homology"/>
<keyword evidence="5" id="KW-1185">Reference proteome</keyword>
<dbReference type="Pfam" id="PF00867">
    <property type="entry name" value="XPG_I"/>
    <property type="match status" value="1"/>
</dbReference>
<dbReference type="SUPFAM" id="SSF88723">
    <property type="entry name" value="PIN domain-like"/>
    <property type="match status" value="1"/>
</dbReference>
<dbReference type="EC" id="3.1.-.-" evidence="1"/>
<keyword evidence="1" id="KW-0540">Nuclease</keyword>
<feature type="domain" description="XPG-I" evidence="2">
    <location>
        <begin position="75"/>
        <end position="141"/>
    </location>
</feature>
<evidence type="ECO:0000313" key="4">
    <source>
        <dbReference type="EMBL" id="CAB3411738.1"/>
    </source>
</evidence>
<dbReference type="GO" id="GO:0006310">
    <property type="term" value="P:DNA recombination"/>
    <property type="evidence" value="ECO:0007669"/>
    <property type="project" value="TreeGrafter"/>
</dbReference>
<dbReference type="PANTHER" id="PTHR11081">
    <property type="entry name" value="FLAP ENDONUCLEASE FAMILY MEMBER"/>
    <property type="match status" value="1"/>
</dbReference>
<keyword evidence="1" id="KW-0479">Metal-binding</keyword>
<comment type="caution">
    <text evidence="4">The sequence shown here is derived from an EMBL/GenBank/DDBJ whole genome shotgun (WGS) entry which is preliminary data.</text>
</comment>
<comment type="function">
    <text evidence="1">5'-&gt;3' double-stranded DNA exonuclease which may also possess a cryptic 3'-&gt;5' double-stranded DNA exonuclease activity. Functions in DNA mismatch repair.</text>
</comment>
<organism evidence="4 5">
    <name type="scientific">Caenorhabditis bovis</name>
    <dbReference type="NCBI Taxonomy" id="2654633"/>
    <lineage>
        <taxon>Eukaryota</taxon>
        <taxon>Metazoa</taxon>
        <taxon>Ecdysozoa</taxon>
        <taxon>Nematoda</taxon>
        <taxon>Chromadorea</taxon>
        <taxon>Rhabditida</taxon>
        <taxon>Rhabditina</taxon>
        <taxon>Rhabditomorpha</taxon>
        <taxon>Rhabditoidea</taxon>
        <taxon>Rhabditidae</taxon>
        <taxon>Peloderinae</taxon>
        <taxon>Caenorhabditis</taxon>
    </lineage>
</organism>
<reference evidence="4 5" key="1">
    <citation type="submission" date="2020-04" db="EMBL/GenBank/DDBJ databases">
        <authorList>
            <person name="Laetsch R D."/>
            <person name="Stevens L."/>
            <person name="Kumar S."/>
            <person name="Blaxter L. M."/>
        </authorList>
    </citation>
    <scope>NUCLEOTIDE SEQUENCE [LARGE SCALE GENOMIC DNA]</scope>
</reference>
<dbReference type="GO" id="GO:0017108">
    <property type="term" value="F:5'-flap endonuclease activity"/>
    <property type="evidence" value="ECO:0007669"/>
    <property type="project" value="TreeGrafter"/>
</dbReference>
<comment type="similarity">
    <text evidence="1">Belongs to the XPG/RAD2 endonuclease family. EXO1 subfamily.</text>
</comment>
<dbReference type="PANTHER" id="PTHR11081:SF8">
    <property type="entry name" value="EXONUCLEASE 1"/>
    <property type="match status" value="1"/>
</dbReference>